<dbReference type="RefSeq" id="WP_078788414.1">
    <property type="nucleotide sequence ID" value="NZ_FUWR01000001.1"/>
</dbReference>
<organism evidence="2 3">
    <name type="scientific">Trichlorobacter thiogenes</name>
    <dbReference type="NCBI Taxonomy" id="115783"/>
    <lineage>
        <taxon>Bacteria</taxon>
        <taxon>Pseudomonadati</taxon>
        <taxon>Thermodesulfobacteriota</taxon>
        <taxon>Desulfuromonadia</taxon>
        <taxon>Geobacterales</taxon>
        <taxon>Geobacteraceae</taxon>
        <taxon>Trichlorobacter</taxon>
    </lineage>
</organism>
<dbReference type="AlphaFoldDB" id="A0A1T4JV77"/>
<dbReference type="EMBL" id="FUWR01000001">
    <property type="protein sequence ID" value="SJZ34051.1"/>
    <property type="molecule type" value="Genomic_DNA"/>
</dbReference>
<dbReference type="Pfam" id="PF00534">
    <property type="entry name" value="Glycos_transf_1"/>
    <property type="match status" value="1"/>
</dbReference>
<dbReference type="SUPFAM" id="SSF53756">
    <property type="entry name" value="UDP-Glycosyltransferase/glycogen phosphorylase"/>
    <property type="match status" value="1"/>
</dbReference>
<reference evidence="3" key="1">
    <citation type="submission" date="2017-02" db="EMBL/GenBank/DDBJ databases">
        <authorList>
            <person name="Varghese N."/>
            <person name="Submissions S."/>
        </authorList>
    </citation>
    <scope>NUCLEOTIDE SEQUENCE [LARGE SCALE GENOMIC DNA]</scope>
    <source>
        <strain evidence="3">ATCC BAA-34</strain>
    </source>
</reference>
<dbReference type="NCBIfam" id="NF038229">
    <property type="entry name" value="Glyco4_Geo_Pelo"/>
    <property type="match status" value="1"/>
</dbReference>
<dbReference type="Proteomes" id="UP000190102">
    <property type="component" value="Unassembled WGS sequence"/>
</dbReference>
<sequence>MRIALFCPFSQGPTRGNITSVQRIARHLQIHGLQTDLISLDATDLPLRLQNLVATPPTLLHGFHAFHAGPLTRTTAQQLGLPYLITLTGSDLFDPALRDHTETKLALHDAAAVTCFDPLVAGLAKQAFPQISPKLHVIPQGVEPFQETIPAEKPSNSFVILLPAALRPVKGIASAIEQLTPLALEHPRIQLWIAGGELDQQYAATIHAQAAKLPWVKLLGEVPHQSMGALYAAADLVLNCSQFEGGMANALLEAMVMGKPVLARDVPGNRSLIRHGETGWLFLDGEELRDLISQLMAHPTLRTTVAAQAQQHVLAQYSPQREADLLTQLYRSLLPAQT</sequence>
<dbReference type="OrthoDB" id="9772485at2"/>
<dbReference type="Gene3D" id="3.40.50.2000">
    <property type="entry name" value="Glycogen Phosphorylase B"/>
    <property type="match status" value="2"/>
</dbReference>
<keyword evidence="3" id="KW-1185">Reference proteome</keyword>
<dbReference type="GO" id="GO:0016757">
    <property type="term" value="F:glycosyltransferase activity"/>
    <property type="evidence" value="ECO:0007669"/>
    <property type="project" value="InterPro"/>
</dbReference>
<name>A0A1T4JV77_9BACT</name>
<evidence type="ECO:0000313" key="3">
    <source>
        <dbReference type="Proteomes" id="UP000190102"/>
    </source>
</evidence>
<dbReference type="CDD" id="cd03801">
    <property type="entry name" value="GT4_PimA-like"/>
    <property type="match status" value="1"/>
</dbReference>
<dbReference type="STRING" id="115783.SAMN02745119_00093"/>
<accession>A0A1T4JV77</accession>
<gene>
    <name evidence="2" type="ORF">SAMN02745119_00093</name>
</gene>
<feature type="domain" description="Glycosyl transferase family 1" evidence="1">
    <location>
        <begin position="152"/>
        <end position="311"/>
    </location>
</feature>
<dbReference type="PANTHER" id="PTHR46660">
    <property type="match status" value="1"/>
</dbReference>
<proteinExistence type="predicted"/>
<dbReference type="InterPro" id="IPR001296">
    <property type="entry name" value="Glyco_trans_1"/>
</dbReference>
<dbReference type="PANTHER" id="PTHR46660:SF2">
    <property type="entry name" value="GLYCOSYLTRANSFERASE 1 DOMAIN-CONTAINING PROTEIN 1"/>
    <property type="match status" value="1"/>
</dbReference>
<dbReference type="InterPro" id="IPR052622">
    <property type="entry name" value="Glycosyltransferase_G1"/>
</dbReference>
<keyword evidence="2" id="KW-0808">Transferase</keyword>
<evidence type="ECO:0000313" key="2">
    <source>
        <dbReference type="EMBL" id="SJZ34051.1"/>
    </source>
</evidence>
<protein>
    <submittedName>
        <fullName evidence="2">Glycosyltransferase involved in cell wall bisynthesis</fullName>
    </submittedName>
</protein>
<evidence type="ECO:0000259" key="1">
    <source>
        <dbReference type="Pfam" id="PF00534"/>
    </source>
</evidence>